<dbReference type="SUPFAM" id="SSF52540">
    <property type="entry name" value="P-loop containing nucleoside triphosphate hydrolases"/>
    <property type="match status" value="1"/>
</dbReference>
<dbReference type="Pfam" id="PF06414">
    <property type="entry name" value="Zeta_toxin"/>
    <property type="match status" value="1"/>
</dbReference>
<dbReference type="EMBL" id="QGGO01000037">
    <property type="protein sequence ID" value="PWK17165.1"/>
    <property type="molecule type" value="Genomic_DNA"/>
</dbReference>
<dbReference type="AlphaFoldDB" id="A0A316DH10"/>
<dbReference type="Gene3D" id="3.40.50.300">
    <property type="entry name" value="P-loop containing nucleotide triphosphate hydrolases"/>
    <property type="match status" value="1"/>
</dbReference>
<accession>A0A316DH10</accession>
<protein>
    <submittedName>
        <fullName evidence="4">Zeta toxin</fullName>
    </submittedName>
</protein>
<dbReference type="GO" id="GO:0016301">
    <property type="term" value="F:kinase activity"/>
    <property type="evidence" value="ECO:0007669"/>
    <property type="project" value="InterPro"/>
</dbReference>
<evidence type="ECO:0000259" key="3">
    <source>
        <dbReference type="Pfam" id="PF06414"/>
    </source>
</evidence>
<dbReference type="InterPro" id="IPR027417">
    <property type="entry name" value="P-loop_NTPase"/>
</dbReference>
<evidence type="ECO:0000256" key="2">
    <source>
        <dbReference type="ARBA" id="ARBA00022840"/>
    </source>
</evidence>
<name>A0A316DH10_9BACT</name>
<organism evidence="4 5">
    <name type="scientific">Arcicella aurantiaca</name>
    <dbReference type="NCBI Taxonomy" id="591202"/>
    <lineage>
        <taxon>Bacteria</taxon>
        <taxon>Pseudomonadati</taxon>
        <taxon>Bacteroidota</taxon>
        <taxon>Cytophagia</taxon>
        <taxon>Cytophagales</taxon>
        <taxon>Flectobacillaceae</taxon>
        <taxon>Arcicella</taxon>
    </lineage>
</organism>
<evidence type="ECO:0000313" key="4">
    <source>
        <dbReference type="EMBL" id="PWK17165.1"/>
    </source>
</evidence>
<dbReference type="GO" id="GO:0005524">
    <property type="term" value="F:ATP binding"/>
    <property type="evidence" value="ECO:0007669"/>
    <property type="project" value="UniProtKB-KW"/>
</dbReference>
<sequence length="247" mass="28927">MLRIELFGNRQAEEMPTCYIVGGQPSSGKTSLNERIIEGFRETKIAKPVIINGNELKRFHPNYDEYFQEDSKESTVSPQLFANILVDYFQEYALEKRISFILDVTMRTLATPLTTIHKAQKKNYRIETHILAVHQQRSWVGVHERYESQKAYLGKGQFIYQDLHDTAFDNIPRVADVLYQDPEALNKMVIYTAQAQNIIYETQRISGGKWDNEILPSEILHQERNRIMDSQEEERISWGWNLIRAKQ</sequence>
<evidence type="ECO:0000256" key="1">
    <source>
        <dbReference type="ARBA" id="ARBA00022741"/>
    </source>
</evidence>
<dbReference type="InterPro" id="IPR010488">
    <property type="entry name" value="Zeta_toxin_domain"/>
</dbReference>
<dbReference type="Proteomes" id="UP000245489">
    <property type="component" value="Unassembled WGS sequence"/>
</dbReference>
<keyword evidence="2" id="KW-0067">ATP-binding</keyword>
<comment type="caution">
    <text evidence="4">The sequence shown here is derived from an EMBL/GenBank/DDBJ whole genome shotgun (WGS) entry which is preliminary data.</text>
</comment>
<feature type="domain" description="Zeta toxin" evidence="3">
    <location>
        <begin position="12"/>
        <end position="203"/>
    </location>
</feature>
<keyword evidence="5" id="KW-1185">Reference proteome</keyword>
<reference evidence="4 5" key="1">
    <citation type="submission" date="2018-05" db="EMBL/GenBank/DDBJ databases">
        <title>Genomic Encyclopedia of Archaeal and Bacterial Type Strains, Phase II (KMG-II): from individual species to whole genera.</title>
        <authorList>
            <person name="Goeker M."/>
        </authorList>
    </citation>
    <scope>NUCLEOTIDE SEQUENCE [LARGE SCALE GENOMIC DNA]</scope>
    <source>
        <strain evidence="4 5">DSM 22214</strain>
    </source>
</reference>
<keyword evidence="1" id="KW-0547">Nucleotide-binding</keyword>
<evidence type="ECO:0000313" key="5">
    <source>
        <dbReference type="Proteomes" id="UP000245489"/>
    </source>
</evidence>
<proteinExistence type="predicted"/>
<gene>
    <name evidence="4" type="ORF">LV89_04451</name>
</gene>